<feature type="transmembrane region" description="Helical" evidence="1">
    <location>
        <begin position="20"/>
        <end position="37"/>
    </location>
</feature>
<sequence length="42" mass="5084">MNLVLEYWQQYSAVLLNFIMHWPNLWHFCMFLIFLGLSSSCS</sequence>
<reference evidence="2" key="2">
    <citation type="journal article" date="2015" name="Fish Shellfish Immunol.">
        <title>Early steps in the European eel (Anguilla anguilla)-Vibrio vulnificus interaction in the gills: Role of the RtxA13 toxin.</title>
        <authorList>
            <person name="Callol A."/>
            <person name="Pajuelo D."/>
            <person name="Ebbesson L."/>
            <person name="Teles M."/>
            <person name="MacKenzie S."/>
            <person name="Amaro C."/>
        </authorList>
    </citation>
    <scope>NUCLEOTIDE SEQUENCE</scope>
</reference>
<dbReference type="AlphaFoldDB" id="A0A0E9SP52"/>
<reference evidence="2" key="1">
    <citation type="submission" date="2014-11" db="EMBL/GenBank/DDBJ databases">
        <authorList>
            <person name="Amaro Gonzalez C."/>
        </authorList>
    </citation>
    <scope>NUCLEOTIDE SEQUENCE</scope>
</reference>
<keyword evidence="1" id="KW-1133">Transmembrane helix</keyword>
<keyword evidence="1" id="KW-0472">Membrane</keyword>
<proteinExistence type="predicted"/>
<accession>A0A0E9SP52</accession>
<keyword evidence="1" id="KW-0812">Transmembrane</keyword>
<name>A0A0E9SP52_ANGAN</name>
<evidence type="ECO:0000313" key="2">
    <source>
        <dbReference type="EMBL" id="JAH43091.1"/>
    </source>
</evidence>
<evidence type="ECO:0000256" key="1">
    <source>
        <dbReference type="SAM" id="Phobius"/>
    </source>
</evidence>
<dbReference type="EMBL" id="GBXM01065486">
    <property type="protein sequence ID" value="JAH43091.1"/>
    <property type="molecule type" value="Transcribed_RNA"/>
</dbReference>
<organism evidence="2">
    <name type="scientific">Anguilla anguilla</name>
    <name type="common">European freshwater eel</name>
    <name type="synonym">Muraena anguilla</name>
    <dbReference type="NCBI Taxonomy" id="7936"/>
    <lineage>
        <taxon>Eukaryota</taxon>
        <taxon>Metazoa</taxon>
        <taxon>Chordata</taxon>
        <taxon>Craniata</taxon>
        <taxon>Vertebrata</taxon>
        <taxon>Euteleostomi</taxon>
        <taxon>Actinopterygii</taxon>
        <taxon>Neopterygii</taxon>
        <taxon>Teleostei</taxon>
        <taxon>Anguilliformes</taxon>
        <taxon>Anguillidae</taxon>
        <taxon>Anguilla</taxon>
    </lineage>
</organism>
<protein>
    <submittedName>
        <fullName evidence="2">Uncharacterized protein</fullName>
    </submittedName>
</protein>